<evidence type="ECO:0000259" key="6">
    <source>
        <dbReference type="PROSITE" id="PS50011"/>
    </source>
</evidence>
<evidence type="ECO:0000256" key="4">
    <source>
        <dbReference type="ARBA" id="ARBA00022777"/>
    </source>
</evidence>
<dbReference type="SUPFAM" id="SSF81901">
    <property type="entry name" value="HCP-like"/>
    <property type="match status" value="1"/>
</dbReference>
<accession>C7N645</accession>
<evidence type="ECO:0000256" key="2">
    <source>
        <dbReference type="ARBA" id="ARBA00022679"/>
    </source>
</evidence>
<reference evidence="7 8" key="1">
    <citation type="journal article" date="2009" name="Stand. Genomic Sci.">
        <title>Complete genome sequence of Slackia heliotrinireducens type strain (RHS 1).</title>
        <authorList>
            <person name="Pukall R."/>
            <person name="Lapidus A."/>
            <person name="Nolan M."/>
            <person name="Copeland A."/>
            <person name="Glavina Del Rio T."/>
            <person name="Lucas S."/>
            <person name="Chen F."/>
            <person name="Tice H."/>
            <person name="Cheng J.F."/>
            <person name="Chertkov O."/>
            <person name="Bruce D."/>
            <person name="Goodwin L."/>
            <person name="Kuske C."/>
            <person name="Brettin T."/>
            <person name="Detter J.C."/>
            <person name="Han C."/>
            <person name="Pitluck S."/>
            <person name="Pati A."/>
            <person name="Mavrommatis K."/>
            <person name="Ivanova N."/>
            <person name="Ovchinnikova G."/>
            <person name="Chen A."/>
            <person name="Palaniappan K."/>
            <person name="Schneider S."/>
            <person name="Rohde M."/>
            <person name="Chain P."/>
            <person name="D'haeseleer P."/>
            <person name="Goker M."/>
            <person name="Bristow J."/>
            <person name="Eisen J.A."/>
            <person name="Markowitz V."/>
            <person name="Kyrpides N.C."/>
            <person name="Klenk H.P."/>
            <person name="Hugenholtz P."/>
        </authorList>
    </citation>
    <scope>NUCLEOTIDE SEQUENCE [LARGE SCALE GENOMIC DNA]</scope>
    <source>
        <strain evidence="8">ATCC 29202 / DSM 20476 / NCTC 11029 / RHS 1</strain>
    </source>
</reference>
<dbReference type="eggNOG" id="COG0515">
    <property type="taxonomic scope" value="Bacteria"/>
</dbReference>
<dbReference type="eggNOG" id="COG0790">
    <property type="taxonomic scope" value="Bacteria"/>
</dbReference>
<dbReference type="KEGG" id="shi:Shel_13570"/>
<dbReference type="InterPro" id="IPR008271">
    <property type="entry name" value="Ser/Thr_kinase_AS"/>
</dbReference>
<dbReference type="AlphaFoldDB" id="C7N645"/>
<evidence type="ECO:0000313" key="7">
    <source>
        <dbReference type="EMBL" id="ACV22380.1"/>
    </source>
</evidence>
<dbReference type="SMART" id="SM00220">
    <property type="entry name" value="S_TKc"/>
    <property type="match status" value="1"/>
</dbReference>
<keyword evidence="5" id="KW-0067">ATP-binding</keyword>
<sequence length="487" mass="53628">MRPTQTPQPKSPTSEPDIVFFVDRMSGDEFSLLDGRLGFVLDAELGKGGQAQVLSVSLDGRRYALKMYANKDDAETEWQALRLHENDLTVPRPYAYGLALHKAVDLDLHSAVVMELIEGTNLGALLSDPDACSALTCEQALAYIKPIVRFGSNACNSRTQIPHRDIKPDNIVINADGQARLLDFGLCKDERVNSESVGTFGFAAPEQMFADVDTQMPSSGLKADTYSMCATLYAMLANGICPGYADDYSPLGSLYHDEDFVSRLYGKVRQELLESFGEVASDSDLQAAVSDSLVSMDARISRAVDAGLAVDPKVRVLPDALESMLPLNKDDYEYRLFTDALLSYVRSDTDAETVAYPQFDTEEDHEFIDALDYFNCGMYDKAVPIFMQQEAKRNTSAMYYLGLCIRDGLGGLPRDPQRVAVLFSQAAKQGNILAQNAFGVMLYEGDGVDRNQAKGIEWIRESARDDEASGRIGFGIAKAWLRDHGLD</sequence>
<name>C7N645_SLAHD</name>
<keyword evidence="3" id="KW-0547">Nucleotide-binding</keyword>
<dbReference type="PANTHER" id="PTHR24351">
    <property type="entry name" value="RIBOSOMAL PROTEIN S6 KINASE"/>
    <property type="match status" value="1"/>
</dbReference>
<dbReference type="InterPro" id="IPR006597">
    <property type="entry name" value="Sel1-like"/>
</dbReference>
<keyword evidence="1 7" id="KW-0723">Serine/threonine-protein kinase</keyword>
<dbReference type="Gene3D" id="1.10.510.10">
    <property type="entry name" value="Transferase(Phosphotransferase) domain 1"/>
    <property type="match status" value="1"/>
</dbReference>
<dbReference type="Pfam" id="PF00069">
    <property type="entry name" value="Pkinase"/>
    <property type="match status" value="1"/>
</dbReference>
<dbReference type="GO" id="GO:0005524">
    <property type="term" value="F:ATP binding"/>
    <property type="evidence" value="ECO:0007669"/>
    <property type="project" value="UniProtKB-KW"/>
</dbReference>
<dbReference type="InterPro" id="IPR011009">
    <property type="entry name" value="Kinase-like_dom_sf"/>
</dbReference>
<dbReference type="InterPro" id="IPR000719">
    <property type="entry name" value="Prot_kinase_dom"/>
</dbReference>
<proteinExistence type="predicted"/>
<evidence type="ECO:0000313" key="8">
    <source>
        <dbReference type="Proteomes" id="UP000002026"/>
    </source>
</evidence>
<dbReference type="Proteomes" id="UP000002026">
    <property type="component" value="Chromosome"/>
</dbReference>
<dbReference type="Gene3D" id="1.25.40.10">
    <property type="entry name" value="Tetratricopeptide repeat domain"/>
    <property type="match status" value="1"/>
</dbReference>
<evidence type="ECO:0000256" key="3">
    <source>
        <dbReference type="ARBA" id="ARBA00022741"/>
    </source>
</evidence>
<gene>
    <name evidence="7" type="ordered locus">Shel_13570</name>
</gene>
<dbReference type="HOGENOM" id="CLU_528816_0_0_11"/>
<dbReference type="SUPFAM" id="SSF56112">
    <property type="entry name" value="Protein kinase-like (PK-like)"/>
    <property type="match status" value="1"/>
</dbReference>
<evidence type="ECO:0000256" key="5">
    <source>
        <dbReference type="ARBA" id="ARBA00022840"/>
    </source>
</evidence>
<dbReference type="RefSeq" id="WP_012798482.1">
    <property type="nucleotide sequence ID" value="NC_013165.1"/>
</dbReference>
<dbReference type="InterPro" id="IPR011990">
    <property type="entry name" value="TPR-like_helical_dom_sf"/>
</dbReference>
<keyword evidence="8" id="KW-1185">Reference proteome</keyword>
<protein>
    <submittedName>
        <fullName evidence="7">Serine/threonine protein kinase</fullName>
    </submittedName>
</protein>
<dbReference type="PROSITE" id="PS50011">
    <property type="entry name" value="PROTEIN_KINASE_DOM"/>
    <property type="match status" value="1"/>
</dbReference>
<keyword evidence="2" id="KW-0808">Transferase</keyword>
<evidence type="ECO:0000256" key="1">
    <source>
        <dbReference type="ARBA" id="ARBA00022527"/>
    </source>
</evidence>
<dbReference type="SMART" id="SM00671">
    <property type="entry name" value="SEL1"/>
    <property type="match status" value="2"/>
</dbReference>
<dbReference type="GO" id="GO:0004674">
    <property type="term" value="F:protein serine/threonine kinase activity"/>
    <property type="evidence" value="ECO:0007669"/>
    <property type="project" value="UniProtKB-KW"/>
</dbReference>
<dbReference type="Pfam" id="PF08238">
    <property type="entry name" value="Sel1"/>
    <property type="match status" value="2"/>
</dbReference>
<dbReference type="PROSITE" id="PS00108">
    <property type="entry name" value="PROTEIN_KINASE_ST"/>
    <property type="match status" value="1"/>
</dbReference>
<organism evidence="7 8">
    <name type="scientific">Slackia heliotrinireducens (strain ATCC 29202 / DSM 20476 / NCTC 11029 / RHS 1)</name>
    <name type="common">Peptococcus heliotrinreducens</name>
    <dbReference type="NCBI Taxonomy" id="471855"/>
    <lineage>
        <taxon>Bacteria</taxon>
        <taxon>Bacillati</taxon>
        <taxon>Actinomycetota</taxon>
        <taxon>Coriobacteriia</taxon>
        <taxon>Eggerthellales</taxon>
        <taxon>Eggerthellaceae</taxon>
        <taxon>Slackia</taxon>
    </lineage>
</organism>
<keyword evidence="4 7" id="KW-0418">Kinase</keyword>
<dbReference type="EMBL" id="CP001684">
    <property type="protein sequence ID" value="ACV22380.1"/>
    <property type="molecule type" value="Genomic_DNA"/>
</dbReference>
<feature type="domain" description="Protein kinase" evidence="6">
    <location>
        <begin position="39"/>
        <end position="325"/>
    </location>
</feature>
<dbReference type="STRING" id="471855.Shel_13570"/>